<proteinExistence type="predicted"/>
<feature type="non-terminal residue" evidence="2">
    <location>
        <position position="302"/>
    </location>
</feature>
<name>A0A232FBJ5_9HYME</name>
<comment type="caution">
    <text evidence="2">The sequence shown here is derived from an EMBL/GenBank/DDBJ whole genome shotgun (WGS) entry which is preliminary data.</text>
</comment>
<reference evidence="2 3" key="1">
    <citation type="journal article" date="2017" name="Curr. Biol.">
        <title>The Evolution of Venom by Co-option of Single-Copy Genes.</title>
        <authorList>
            <person name="Martinson E.O."/>
            <person name="Mrinalini"/>
            <person name="Kelkar Y.D."/>
            <person name="Chang C.H."/>
            <person name="Werren J.H."/>
        </authorList>
    </citation>
    <scope>NUCLEOTIDE SEQUENCE [LARGE SCALE GENOMIC DNA]</scope>
    <source>
        <strain evidence="2 3">Alberta</strain>
        <tissue evidence="2">Whole body</tissue>
    </source>
</reference>
<feature type="region of interest" description="Disordered" evidence="1">
    <location>
        <begin position="174"/>
        <end position="212"/>
    </location>
</feature>
<gene>
    <name evidence="2" type="ORF">TSAR_011262</name>
</gene>
<sequence>MQDCYKESSKIDTVIQQKPINLSSTHSSSTTTPSPAMLTSTSMIIRLVLQPPQRQLYALSKILYARFFGKRSSFFSCYGGFNFDISELRRHLDHRNPPSSPNSVIPHISVQQSHNWRAQQLRLLELHRLLGNDTCRSRSSSRNQCVRQREPENEFVAGRLIKFKVKEEAIDIGSAGSPTNRKLSKPVTPGHKSKPTAAAHHHHQDPYAPDDQGCLMATAEKLEWNSHTHVQIYEDPLVEMLTNGKLLAKVTFLAVNSTSMCKSTRPIIGIDDNLPNNNAINHASATSSHYTTPSSSQHPHVP</sequence>
<dbReference type="AlphaFoldDB" id="A0A232FBJ5"/>
<evidence type="ECO:0000256" key="1">
    <source>
        <dbReference type="SAM" id="MobiDB-lite"/>
    </source>
</evidence>
<organism evidence="2 3">
    <name type="scientific">Trichomalopsis sarcophagae</name>
    <dbReference type="NCBI Taxonomy" id="543379"/>
    <lineage>
        <taxon>Eukaryota</taxon>
        <taxon>Metazoa</taxon>
        <taxon>Ecdysozoa</taxon>
        <taxon>Arthropoda</taxon>
        <taxon>Hexapoda</taxon>
        <taxon>Insecta</taxon>
        <taxon>Pterygota</taxon>
        <taxon>Neoptera</taxon>
        <taxon>Endopterygota</taxon>
        <taxon>Hymenoptera</taxon>
        <taxon>Apocrita</taxon>
        <taxon>Proctotrupomorpha</taxon>
        <taxon>Chalcidoidea</taxon>
        <taxon>Pteromalidae</taxon>
        <taxon>Pteromalinae</taxon>
        <taxon>Trichomalopsis</taxon>
    </lineage>
</organism>
<dbReference type="EMBL" id="NNAY01000535">
    <property type="protein sequence ID" value="OXU27819.1"/>
    <property type="molecule type" value="Genomic_DNA"/>
</dbReference>
<keyword evidence="3" id="KW-1185">Reference proteome</keyword>
<evidence type="ECO:0000313" key="3">
    <source>
        <dbReference type="Proteomes" id="UP000215335"/>
    </source>
</evidence>
<feature type="region of interest" description="Disordered" evidence="1">
    <location>
        <begin position="279"/>
        <end position="302"/>
    </location>
</feature>
<accession>A0A232FBJ5</accession>
<evidence type="ECO:0000313" key="2">
    <source>
        <dbReference type="EMBL" id="OXU27819.1"/>
    </source>
</evidence>
<feature type="compositionally biased region" description="Basic residues" evidence="1">
    <location>
        <begin position="191"/>
        <end position="203"/>
    </location>
</feature>
<protein>
    <submittedName>
        <fullName evidence="2">Uncharacterized protein</fullName>
    </submittedName>
</protein>
<dbReference type="Proteomes" id="UP000215335">
    <property type="component" value="Unassembled WGS sequence"/>
</dbReference>